<dbReference type="PANTHER" id="PTHR31332">
    <property type="entry name" value="7-HYDROXYMETHYL CHLOROPHYLL A REDUCTASE, CHLOROPLASTIC"/>
    <property type="match status" value="1"/>
</dbReference>
<dbReference type="Pfam" id="PF04432">
    <property type="entry name" value="FrhB_FdhB_C"/>
    <property type="match status" value="1"/>
</dbReference>
<sequence length="459" mass="50056">MSRPMHVVRHRVSVHATCSAGPAPPPPKNWRQRAKPIPPGSPYPAKDHCSRCGLCDTYYVAHVKEACAFLGDGMGAIHDLEKEVHGRARDLTDTQEQGMGVTTEVLYARVKPPVPGAQWTGVVTQIAVQALETGLVEAVVCVQSEPGDHLAPLPVVARSVADIVAARGVKPSLSPNLNTLALVESLGIKRLLFIGVGCQVQALRHVEKHLGLEALYVLGTNCVDNGRREGLAKFLQAASDSPDTVLHYEFMQDYRVHLKHRDGHFEKVPYFSLPANDLNDVIAPSCYACFDYANAAADVVVGYMGVPSLGVDMTQHLQYVTVRNERGAALLKLIEERVERRPPVSAGDRKALVLQTVLADDEAKLGKGPKPMPRLLGTALAWLLTRLGPRGMEFARYSLDYHVIRNYLHVVRTWGKERAARHVPAYAKQIVADYDAKGAISARLALTDATSSKRAAESS</sequence>
<dbReference type="PANTHER" id="PTHR31332:SF0">
    <property type="entry name" value="7-HYDROXYMETHYL CHLOROPHYLL A REDUCTASE, CHLOROPLASTIC"/>
    <property type="match status" value="1"/>
</dbReference>
<evidence type="ECO:0000259" key="3">
    <source>
        <dbReference type="Pfam" id="PF04432"/>
    </source>
</evidence>
<dbReference type="EMBL" id="GDKF01002498">
    <property type="protein sequence ID" value="JAT76124.1"/>
    <property type="molecule type" value="Transcribed_RNA"/>
</dbReference>
<protein>
    <recommendedName>
        <fullName evidence="5">7-hydroxymethyl chlorophyll a reductase, chloroplastic</fullName>
    </recommendedName>
</protein>
<proteinExistence type="predicted"/>
<feature type="domain" description="Coenzyme F420 hydrogenase/dehydrogenase beta subunit N-terminal" evidence="2">
    <location>
        <begin position="105"/>
        <end position="180"/>
    </location>
</feature>
<evidence type="ECO:0000259" key="2">
    <source>
        <dbReference type="Pfam" id="PF04422"/>
    </source>
</evidence>
<organism evidence="4">
    <name type="scientific">Auxenochlorella protothecoides</name>
    <name type="common">Green microalga</name>
    <name type="synonym">Chlorella protothecoides</name>
    <dbReference type="NCBI Taxonomy" id="3075"/>
    <lineage>
        <taxon>Eukaryota</taxon>
        <taxon>Viridiplantae</taxon>
        <taxon>Chlorophyta</taxon>
        <taxon>core chlorophytes</taxon>
        <taxon>Trebouxiophyceae</taxon>
        <taxon>Chlorellales</taxon>
        <taxon>Chlorellaceae</taxon>
        <taxon>Auxenochlorella</taxon>
    </lineage>
</organism>
<dbReference type="GO" id="GO:0090415">
    <property type="term" value="F:7-hydroxymethyl chlorophyll a reductase activity"/>
    <property type="evidence" value="ECO:0007669"/>
    <property type="project" value="TreeGrafter"/>
</dbReference>
<feature type="domain" description="Coenzyme F420 hydrogenase/dehydrogenase beta subunit C-terminal" evidence="3">
    <location>
        <begin position="189"/>
        <end position="337"/>
    </location>
</feature>
<evidence type="ECO:0008006" key="5">
    <source>
        <dbReference type="Google" id="ProtNLM"/>
    </source>
</evidence>
<feature type="region of interest" description="Disordered" evidence="1">
    <location>
        <begin position="11"/>
        <end position="46"/>
    </location>
</feature>
<evidence type="ECO:0000313" key="4">
    <source>
        <dbReference type="EMBL" id="JAT76124.1"/>
    </source>
</evidence>
<dbReference type="InterPro" id="IPR045220">
    <property type="entry name" value="FRHB/FDHB/HCAR-like"/>
</dbReference>
<dbReference type="InterPro" id="IPR007525">
    <property type="entry name" value="FrhB_FdhB_C"/>
</dbReference>
<accession>A0A1D2AAC4</accession>
<dbReference type="InterPro" id="IPR007516">
    <property type="entry name" value="Co_F420_Hydgase/DH_bsu_N"/>
</dbReference>
<dbReference type="GO" id="GO:0033354">
    <property type="term" value="P:chlorophyll cycle"/>
    <property type="evidence" value="ECO:0007669"/>
    <property type="project" value="TreeGrafter"/>
</dbReference>
<gene>
    <name evidence="4" type="ORF">g.87480</name>
</gene>
<dbReference type="Pfam" id="PF04422">
    <property type="entry name" value="FrhB_FdhB_N"/>
    <property type="match status" value="1"/>
</dbReference>
<name>A0A1D2AAC4_AUXPR</name>
<dbReference type="GO" id="GO:0009507">
    <property type="term" value="C:chloroplast"/>
    <property type="evidence" value="ECO:0007669"/>
    <property type="project" value="TreeGrafter"/>
</dbReference>
<evidence type="ECO:0000256" key="1">
    <source>
        <dbReference type="SAM" id="MobiDB-lite"/>
    </source>
</evidence>
<dbReference type="AlphaFoldDB" id="A0A1D2AAC4"/>
<reference evidence="4" key="1">
    <citation type="submission" date="2015-08" db="EMBL/GenBank/DDBJ databases">
        <authorList>
            <person name="Babu N.S."/>
            <person name="Beckwith C.J."/>
            <person name="Beseler K.G."/>
            <person name="Brison A."/>
            <person name="Carone J.V."/>
            <person name="Caskin T.P."/>
            <person name="Diamond M."/>
            <person name="Durham M.E."/>
            <person name="Foxe J.M."/>
            <person name="Go M."/>
            <person name="Henderson B.A."/>
            <person name="Jones I.B."/>
            <person name="McGettigan J.A."/>
            <person name="Micheletti S.J."/>
            <person name="Nasrallah M.E."/>
            <person name="Ortiz D."/>
            <person name="Piller C.R."/>
            <person name="Privatt S.R."/>
            <person name="Schneider S.L."/>
            <person name="Sharp S."/>
            <person name="Smith T.C."/>
            <person name="Stanton J.D."/>
            <person name="Ullery H.E."/>
            <person name="Wilson R.J."/>
            <person name="Serrano M.G."/>
            <person name="Buck G."/>
            <person name="Lee V."/>
            <person name="Wang Y."/>
            <person name="Carvalho R."/>
            <person name="Voegtly L."/>
            <person name="Shi R."/>
            <person name="Duckworth R."/>
            <person name="Johnson A."/>
            <person name="Loviza R."/>
            <person name="Walstead R."/>
            <person name="Shah Z."/>
            <person name="Kiflezghi M."/>
            <person name="Wade K."/>
            <person name="Ball S.L."/>
            <person name="Bradley K.W."/>
            <person name="Asai D.J."/>
            <person name="Bowman C.A."/>
            <person name="Russell D.A."/>
            <person name="Pope W.H."/>
            <person name="Jacobs-Sera D."/>
            <person name="Hendrix R.W."/>
            <person name="Hatfull G.F."/>
        </authorList>
    </citation>
    <scope>NUCLEOTIDE SEQUENCE</scope>
</reference>